<evidence type="ECO:0000259" key="1">
    <source>
        <dbReference type="PROSITE" id="PS51841"/>
    </source>
</evidence>
<organism evidence="2 3">
    <name type="scientific">Candidatus Defluviibacterium haderslevense</name>
    <dbReference type="NCBI Taxonomy" id="2981993"/>
    <lineage>
        <taxon>Bacteria</taxon>
        <taxon>Pseudomonadati</taxon>
        <taxon>Bacteroidota</taxon>
        <taxon>Saprospiria</taxon>
        <taxon>Saprospirales</taxon>
        <taxon>Saprospiraceae</taxon>
        <taxon>Candidatus Defluviibacterium</taxon>
    </lineage>
</organism>
<feature type="domain" description="LTD" evidence="1">
    <location>
        <begin position="1089"/>
        <end position="1221"/>
    </location>
</feature>
<dbReference type="Pfam" id="PF08757">
    <property type="entry name" value="CotH"/>
    <property type="match status" value="1"/>
</dbReference>
<accession>A0A9D7S771</accession>
<protein>
    <submittedName>
        <fullName evidence="2">Lamin tail domain-containing protein</fullName>
    </submittedName>
</protein>
<feature type="domain" description="LTD" evidence="1">
    <location>
        <begin position="909"/>
        <end position="1065"/>
    </location>
</feature>
<dbReference type="Pfam" id="PF00932">
    <property type="entry name" value="LTD"/>
    <property type="match status" value="3"/>
</dbReference>
<evidence type="ECO:0000313" key="3">
    <source>
        <dbReference type="Proteomes" id="UP000808349"/>
    </source>
</evidence>
<dbReference type="Pfam" id="PF13287">
    <property type="entry name" value="Fn3_assoc"/>
    <property type="match status" value="1"/>
</dbReference>
<evidence type="ECO:0000313" key="2">
    <source>
        <dbReference type="EMBL" id="MBK9716483.1"/>
    </source>
</evidence>
<name>A0A9D7S771_9BACT</name>
<gene>
    <name evidence="2" type="ORF">IPO85_02970</name>
</gene>
<proteinExistence type="predicted"/>
<dbReference type="Pfam" id="PF18962">
    <property type="entry name" value="Por_Secre_tail"/>
    <property type="match status" value="1"/>
</dbReference>
<dbReference type="InterPro" id="IPR026444">
    <property type="entry name" value="Secre_tail"/>
</dbReference>
<dbReference type="Proteomes" id="UP000808349">
    <property type="component" value="Unassembled WGS sequence"/>
</dbReference>
<dbReference type="EMBL" id="JADKFW010000004">
    <property type="protein sequence ID" value="MBK9716483.1"/>
    <property type="molecule type" value="Genomic_DNA"/>
</dbReference>
<dbReference type="InterPro" id="IPR001322">
    <property type="entry name" value="Lamin_tail_dom"/>
</dbReference>
<sequence length="1335" mass="151496">MKWFAAIVFFQIHLINLSSQILINELSSTNNKWISDEDNEYPDWIELYNAYDTSVNLINWSFSDSPLPNKWVFPNVTIPSNSHLLVFASGKNKNEITNNSNLDHWETAIFENDTFSYFVGTHEPPSNWYKLNFDNSSWMKGIGGFGYGDNDDQTLIPDKSLSVFYNKQFLIQDTSNISQAILSMDYDDSFVAYLNGIEIARNNIVGSPVSFDDLSTTDHEAVIYSGGIPETFKINTSLLKSILNLGKNVLSIQINNSSVTSSDLSGRTWLHFGIKSSNTYFKNNPIWFKNLTDTNKIKYLHTNFKIKFDEIISLFDNNNNLVDSIRSNAQFGQSRLRIPDGGNWCYTEIPTPELSNFGDCFNSYSTNPNVTPGSGFFKNNISIEVLCTNCFYTLDGSDPTTNSTPYNGPISISKNTLIKIRNYESGKLPSKIFIGSYFINQNTKLPVISISAEPRNLFNDGTNGPAVYDKARGFTQSDKTTCHIQYFDTNQILNFQENASFTPVGNYSLDFGQKSIQFIFDEDYGATDEEIPNIFAFDKPQLNSLHGFRIRNMDDDWASTRMRDLIANRMGLLTYSGSAAYLNVAVYINGQYWGHYAARELLDKYFMRDNYGANPDSVNLIKTAYSVKPDYFPEEGTTQSFFQMSDFIINSDLSDSSSFSLANAQIDIANWVDYFANEIYNNNQDWYPSIYFNNIRLANSSKPNIKWKFMLWDMGVSQGNGTGVEEDLLTTCLEYPNISNRYTNMMKSLLKNKAFKNYFINRFADLLNEFWTPTKINNIIEINASEIASEINAQRARWNSLDSLSWRSNVMSLKQFHASRPTFQRNHILKYFKLKNQVEITLDVFPKEAGVIKISTIIPEKLPWKGIYFNGNPVEINAIPNPGYSFSHWSSNGIIIDTLNHSLNLDISHSALFKANFSGSHNILDLEISEINYNSDSTISTGDWFELHNLTNFDADLSGYTIQDGSSTNTYSIPNNTVIKKNDFLVFCSDLSKFKIYHPTINNVIGPLGFSLNNQSDSIIIKDRLKNQIFSMKYVDSLPWPCMADGYGRTLELKAEKQNPNDPNSWFDGCIGGSPGSAYMVCFDSIITTEINYKSSSVKDCGDWIEIFNNLPNLIDLSNWTITDSRSNEYKLPKNTIIPSHKYLVLVQDMQKFRTLFPYVNNTSGPFNFGLDGNGDIIRFFNANNKLIYSVCFDDSAPFPKEPDGFGNTLELKDYNGNINDGLNWFAGCLGGSPGAKYDPNCGTVLTINHSKSELILSPNPCFDYLQVSCEDSRKFRKINIYNSIGYLMKSIEIQNSTVKNTSIDLSNFPNGSYWIQCMTEDMKILNDHLIIHAK</sequence>
<dbReference type="Gene3D" id="2.60.120.260">
    <property type="entry name" value="Galactose-binding domain-like"/>
    <property type="match status" value="1"/>
</dbReference>
<dbReference type="Gene3D" id="2.60.40.1260">
    <property type="entry name" value="Lamin Tail domain"/>
    <property type="match status" value="2"/>
</dbReference>
<feature type="domain" description="LTD" evidence="1">
    <location>
        <begin position="8"/>
        <end position="207"/>
    </location>
</feature>
<dbReference type="PROSITE" id="PS51841">
    <property type="entry name" value="LTD"/>
    <property type="match status" value="3"/>
</dbReference>
<reference evidence="2 3" key="1">
    <citation type="submission" date="2020-10" db="EMBL/GenBank/DDBJ databases">
        <title>Connecting structure to function with the recovery of over 1000 high-quality activated sludge metagenome-assembled genomes encoding full-length rRNA genes using long-read sequencing.</title>
        <authorList>
            <person name="Singleton C.M."/>
            <person name="Petriglieri F."/>
            <person name="Kristensen J.M."/>
            <person name="Kirkegaard R.H."/>
            <person name="Michaelsen T.Y."/>
            <person name="Andersen M.H."/>
            <person name="Karst S.M."/>
            <person name="Dueholm M.S."/>
            <person name="Nielsen P.H."/>
            <person name="Albertsen M."/>
        </authorList>
    </citation>
    <scope>NUCLEOTIDE SEQUENCE [LARGE SCALE GENOMIC DNA]</scope>
    <source>
        <strain evidence="2">Ribe_18-Q3-R11-54_BAT3C.373</strain>
    </source>
</reference>
<dbReference type="InterPro" id="IPR036415">
    <property type="entry name" value="Lamin_tail_dom_sf"/>
</dbReference>
<dbReference type="InterPro" id="IPR014867">
    <property type="entry name" value="Spore_coat_CotH_CotH2/3/7"/>
</dbReference>
<dbReference type="SUPFAM" id="SSF74853">
    <property type="entry name" value="Lamin A/C globular tail domain"/>
    <property type="match status" value="3"/>
</dbReference>
<comment type="caution">
    <text evidence="2">The sequence shown here is derived from an EMBL/GenBank/DDBJ whole genome shotgun (WGS) entry which is preliminary data.</text>
</comment>
<dbReference type="InterPro" id="IPR026876">
    <property type="entry name" value="Fn3_assoc_repeat"/>
</dbReference>